<keyword evidence="1" id="KW-1133">Transmembrane helix</keyword>
<evidence type="ECO:0000256" key="1">
    <source>
        <dbReference type="SAM" id="Phobius"/>
    </source>
</evidence>
<dbReference type="AlphaFoldDB" id="A0AAJ5VBH8"/>
<organism evidence="2 3">
    <name type="scientific">Microbacterium maritypicum</name>
    <name type="common">Microbacterium liquefaciens</name>
    <dbReference type="NCBI Taxonomy" id="33918"/>
    <lineage>
        <taxon>Bacteria</taxon>
        <taxon>Bacillati</taxon>
        <taxon>Actinomycetota</taxon>
        <taxon>Actinomycetes</taxon>
        <taxon>Micrococcales</taxon>
        <taxon>Microbacteriaceae</taxon>
        <taxon>Microbacterium</taxon>
    </lineage>
</organism>
<protein>
    <submittedName>
        <fullName evidence="2">Uncharacterized protein</fullName>
    </submittedName>
</protein>
<reference evidence="2" key="1">
    <citation type="submission" date="2023-02" db="EMBL/GenBank/DDBJ databases">
        <title>Genome sequence of Microbacterium liquefaciens B1075.</title>
        <authorList>
            <person name="Cao J."/>
            <person name="Li X."/>
        </authorList>
    </citation>
    <scope>NUCLEOTIDE SEQUENCE</scope>
    <source>
        <strain evidence="2">B1075</strain>
    </source>
</reference>
<dbReference type="RefSeq" id="WP_210698999.1">
    <property type="nucleotide sequence ID" value="NZ_CBDRLE010000006.1"/>
</dbReference>
<keyword evidence="1" id="KW-0812">Transmembrane</keyword>
<accession>A0AAJ5VBH8</accession>
<dbReference type="Proteomes" id="UP001214756">
    <property type="component" value="Chromosome"/>
</dbReference>
<gene>
    <name evidence="2" type="ORF">PWF71_00675</name>
</gene>
<proteinExistence type="predicted"/>
<evidence type="ECO:0000313" key="2">
    <source>
        <dbReference type="EMBL" id="WEF21213.1"/>
    </source>
</evidence>
<dbReference type="GeneID" id="87014015"/>
<keyword evidence="1" id="KW-0472">Membrane</keyword>
<feature type="transmembrane region" description="Helical" evidence="1">
    <location>
        <begin position="49"/>
        <end position="69"/>
    </location>
</feature>
<name>A0AAJ5VBH8_MICMQ</name>
<evidence type="ECO:0000313" key="3">
    <source>
        <dbReference type="Proteomes" id="UP001214756"/>
    </source>
</evidence>
<dbReference type="EMBL" id="CP118606">
    <property type="protein sequence ID" value="WEF21213.1"/>
    <property type="molecule type" value="Genomic_DNA"/>
</dbReference>
<feature type="transmembrane region" description="Helical" evidence="1">
    <location>
        <begin position="20"/>
        <end position="37"/>
    </location>
</feature>
<sequence>MLTTGEVKTHWFLVELRNLANPALGAIASVLFTLWTVQDRASQWSMPSLLFLLGAGAMLVVWVWGYFTWLRPRYSELAQNQARAEGDLRHAQAALQAALDSLLMHLLKDRSLDNPSCRVSAYSVEHDRFVLLSRRSVNPSLERRGRQTYPLEKGVIGQAWERQSARSEFEVESREEWEMELVSSEGFNADEARALTMFSRSILAVRVDSATDDKLGMLVFESESKTSFTASSADTLRRRPLFSAVADLIAGWHEHFPRAKEWNQERDGGPVVHYLTEPAWKNPR</sequence>